<evidence type="ECO:0000313" key="2">
    <source>
        <dbReference type="Proteomes" id="UP001497700"/>
    </source>
</evidence>
<proteinExistence type="predicted"/>
<accession>A0ACB9Z468</accession>
<evidence type="ECO:0000313" key="1">
    <source>
        <dbReference type="EMBL" id="KAI4865950.1"/>
    </source>
</evidence>
<dbReference type="EMBL" id="MU393465">
    <property type="protein sequence ID" value="KAI4865950.1"/>
    <property type="molecule type" value="Genomic_DNA"/>
</dbReference>
<reference evidence="1 2" key="1">
    <citation type="journal article" date="2022" name="New Phytol.">
        <title>Ecological generalism drives hyperdiversity of secondary metabolite gene clusters in xylarialean endophytes.</title>
        <authorList>
            <person name="Franco M.E.E."/>
            <person name="Wisecaver J.H."/>
            <person name="Arnold A.E."/>
            <person name="Ju Y.M."/>
            <person name="Slot J.C."/>
            <person name="Ahrendt S."/>
            <person name="Moore L.P."/>
            <person name="Eastman K.E."/>
            <person name="Scott K."/>
            <person name="Konkel Z."/>
            <person name="Mondo S.J."/>
            <person name="Kuo A."/>
            <person name="Hayes R.D."/>
            <person name="Haridas S."/>
            <person name="Andreopoulos B."/>
            <person name="Riley R."/>
            <person name="LaButti K."/>
            <person name="Pangilinan J."/>
            <person name="Lipzen A."/>
            <person name="Amirebrahimi M."/>
            <person name="Yan J."/>
            <person name="Adam C."/>
            <person name="Keymanesh K."/>
            <person name="Ng V."/>
            <person name="Louie K."/>
            <person name="Northen T."/>
            <person name="Drula E."/>
            <person name="Henrissat B."/>
            <person name="Hsieh H.M."/>
            <person name="Youens-Clark K."/>
            <person name="Lutzoni F."/>
            <person name="Miadlikowska J."/>
            <person name="Eastwood D.C."/>
            <person name="Hamelin R.C."/>
            <person name="Grigoriev I.V."/>
            <person name="U'Ren J.M."/>
        </authorList>
    </citation>
    <scope>NUCLEOTIDE SEQUENCE [LARGE SCALE GENOMIC DNA]</scope>
    <source>
        <strain evidence="1 2">CBS 119005</strain>
    </source>
</reference>
<name>A0ACB9Z468_9PEZI</name>
<protein>
    <submittedName>
        <fullName evidence="1">Uncharacterized protein</fullName>
    </submittedName>
</protein>
<comment type="caution">
    <text evidence="1">The sequence shown here is derived from an EMBL/GenBank/DDBJ whole genome shotgun (WGS) entry which is preliminary data.</text>
</comment>
<organism evidence="1 2">
    <name type="scientific">Hypoxylon rubiginosum</name>
    <dbReference type="NCBI Taxonomy" id="110542"/>
    <lineage>
        <taxon>Eukaryota</taxon>
        <taxon>Fungi</taxon>
        <taxon>Dikarya</taxon>
        <taxon>Ascomycota</taxon>
        <taxon>Pezizomycotina</taxon>
        <taxon>Sordariomycetes</taxon>
        <taxon>Xylariomycetidae</taxon>
        <taxon>Xylariales</taxon>
        <taxon>Hypoxylaceae</taxon>
        <taxon>Hypoxylon</taxon>
    </lineage>
</organism>
<gene>
    <name evidence="1" type="ORF">F4820DRAFT_447577</name>
</gene>
<dbReference type="Proteomes" id="UP001497700">
    <property type="component" value="Unassembled WGS sequence"/>
</dbReference>
<keyword evidence="2" id="KW-1185">Reference proteome</keyword>
<sequence>MAAVIAPFQSPIGGDLDRRNPIINYAFSRYQYVITPREAEEIVNRSYWENVDAFCSYMIAANFGEPIPGTKNVELPSTLTLYTDEELDAMEAELFNVERPVSERPNTNEASSASEADVLVDQESYLEDAPHTYITEEDLDFEVVVDEAEFDGEYLPLYTPEILPPYSPSDTTNPPSKASFVIQVEKPKDDPPEYSATVDTPEEDAPMEVDPECAIQSTSDILAVEDAPRNDSIEKVENEVCGTSTLAMLRSLGARVERKLQKAKRKLAHAISPKKTVVWVRETKKILRQR</sequence>